<name>A0A2S4V3G3_9BASI</name>
<comment type="subcellular location">
    <subcellularLocation>
        <location evidence="1">Nucleus</location>
    </subcellularLocation>
</comment>
<dbReference type="PANTHER" id="PTHR23215:SF0">
    <property type="entry name" value="BUB3-INTERACTING AND GLEBS MOTIF-CONTAINING PROTEIN ZNF207"/>
    <property type="match status" value="1"/>
</dbReference>
<evidence type="ECO:0000256" key="1">
    <source>
        <dbReference type="ARBA" id="ARBA00004123"/>
    </source>
</evidence>
<dbReference type="EMBL" id="PKSM01000190">
    <property type="protein sequence ID" value="POW03965.1"/>
    <property type="molecule type" value="Genomic_DNA"/>
</dbReference>
<keyword evidence="4" id="KW-0862">Zinc</keyword>
<reference evidence="9" key="2">
    <citation type="journal article" date="2018" name="BMC Genomics">
        <title>Genomic insights into host adaptation between the wheat stripe rust pathogen (Puccinia striiformis f. sp. tritici) and the barley stripe rust pathogen (Puccinia striiformis f. sp. hordei).</title>
        <authorList>
            <person name="Xia C."/>
            <person name="Wang M."/>
            <person name="Yin C."/>
            <person name="Cornejo O.E."/>
            <person name="Hulbert S.H."/>
            <person name="Chen X."/>
        </authorList>
    </citation>
    <scope>NUCLEOTIDE SEQUENCE [LARGE SCALE GENOMIC DNA]</scope>
    <source>
        <strain evidence="9">93TX-2</strain>
    </source>
</reference>
<evidence type="ECO:0000256" key="6">
    <source>
        <dbReference type="SAM" id="MobiDB-lite"/>
    </source>
</evidence>
<feature type="compositionally biased region" description="Pro residues" evidence="6">
    <location>
        <begin position="213"/>
        <end position="223"/>
    </location>
</feature>
<dbReference type="SMART" id="SM00355">
    <property type="entry name" value="ZnF_C2H2"/>
    <property type="match status" value="2"/>
</dbReference>
<dbReference type="Gene3D" id="3.30.160.60">
    <property type="entry name" value="Classic Zinc Finger"/>
    <property type="match status" value="1"/>
</dbReference>
<comment type="caution">
    <text evidence="8">The sequence shown here is derived from an EMBL/GenBank/DDBJ whole genome shotgun (WGS) entry which is preliminary data.</text>
</comment>
<accession>A0A2S4V3G3</accession>
<evidence type="ECO:0000256" key="4">
    <source>
        <dbReference type="ARBA" id="ARBA00022833"/>
    </source>
</evidence>
<evidence type="ECO:0000259" key="7">
    <source>
        <dbReference type="PROSITE" id="PS00028"/>
    </source>
</evidence>
<keyword evidence="5" id="KW-0539">Nucleus</keyword>
<feature type="domain" description="C2H2-type" evidence="7">
    <location>
        <begin position="102"/>
        <end position="123"/>
    </location>
</feature>
<feature type="region of interest" description="Disordered" evidence="6">
    <location>
        <begin position="15"/>
        <end position="39"/>
    </location>
</feature>
<reference evidence="8 9" key="1">
    <citation type="submission" date="2017-12" db="EMBL/GenBank/DDBJ databases">
        <title>Gene loss provides genomic basis for host adaptation in cereal stripe rust fungi.</title>
        <authorList>
            <person name="Xia C."/>
        </authorList>
    </citation>
    <scope>NUCLEOTIDE SEQUENCE [LARGE SCALE GENOMIC DNA]</scope>
    <source>
        <strain evidence="8 9">93TX-2</strain>
    </source>
</reference>
<dbReference type="AlphaFoldDB" id="A0A2S4V3G3"/>
<feature type="region of interest" description="Disordered" evidence="6">
    <location>
        <begin position="331"/>
        <end position="351"/>
    </location>
</feature>
<keyword evidence="9" id="KW-1185">Reference proteome</keyword>
<dbReference type="VEuPathDB" id="FungiDB:PSTT_03769"/>
<evidence type="ECO:0000256" key="2">
    <source>
        <dbReference type="ARBA" id="ARBA00022723"/>
    </source>
</evidence>
<dbReference type="GO" id="GO:0008270">
    <property type="term" value="F:zinc ion binding"/>
    <property type="evidence" value="ECO:0007669"/>
    <property type="project" value="UniProtKB-KW"/>
</dbReference>
<gene>
    <name evidence="8" type="ORF">PSHT_11440</name>
</gene>
<dbReference type="VEuPathDB" id="FungiDB:PSHT_11440"/>
<keyword evidence="2" id="KW-0479">Metal-binding</keyword>
<dbReference type="GO" id="GO:0005634">
    <property type="term" value="C:nucleus"/>
    <property type="evidence" value="ECO:0007669"/>
    <property type="project" value="UniProtKB-SubCell"/>
</dbReference>
<organism evidence="8 9">
    <name type="scientific">Puccinia striiformis</name>
    <dbReference type="NCBI Taxonomy" id="27350"/>
    <lineage>
        <taxon>Eukaryota</taxon>
        <taxon>Fungi</taxon>
        <taxon>Dikarya</taxon>
        <taxon>Basidiomycota</taxon>
        <taxon>Pucciniomycotina</taxon>
        <taxon>Pucciniomycetes</taxon>
        <taxon>Pucciniales</taxon>
        <taxon>Pucciniaceae</taxon>
        <taxon>Puccinia</taxon>
    </lineage>
</organism>
<sequence>MTLLRRGFSGDSLVSRGGVHVRHANPTPRTASKPLNVEPNKQSVVFSISTMPAKQPTSKKRTKAEKKRLRKAQQAVFCWYCEREFEDAKVLLQHQKAKHFRCPHCPRRLNTAGGLAVHIDQVHKLPTDRIENAMPGRDTFDVEIYGMEGVPANDLADWKRRKGDAMGVEPEAQKRKRPKIYLGVISPEELRSQLQQHRALMNGISAGILSRPAGPPFGGPPQSIPTSAPSVPPPGLFSHSSAPMPPPGFPMMPPHGGMPFPPPGMSLPPMPHGMLPPGMPFPPPPGMLPPGMPPPPGMPGMMPLPGLGMMPGAPPFAPPGAPPMGAVVAPPSGPQTLTPGEGPASSTVNPTTLQPYKIVNSQVTLKPGQVLVYGDNEVSLEEKRARQPRYQAPIAIPDMRLGLPTR</sequence>
<evidence type="ECO:0000256" key="5">
    <source>
        <dbReference type="ARBA" id="ARBA00023242"/>
    </source>
</evidence>
<dbReference type="CDD" id="cd20908">
    <property type="entry name" value="SUF4-like"/>
    <property type="match status" value="1"/>
</dbReference>
<dbReference type="OrthoDB" id="1306014at2759"/>
<reference evidence="9" key="3">
    <citation type="journal article" date="2018" name="Mol. Plant Microbe Interact.">
        <title>Genome sequence resources for the wheat stripe rust pathogen (Puccinia striiformis f. sp. tritici) and the barley stripe rust pathogen (Puccinia striiformis f. sp. hordei).</title>
        <authorList>
            <person name="Xia C."/>
            <person name="Wang M."/>
            <person name="Yin C."/>
            <person name="Cornejo O.E."/>
            <person name="Hulbert S.H."/>
            <person name="Chen X."/>
        </authorList>
    </citation>
    <scope>NUCLEOTIDE SEQUENCE [LARGE SCALE GENOMIC DNA]</scope>
    <source>
        <strain evidence="9">93TX-2</strain>
    </source>
</reference>
<feature type="region of interest" description="Disordered" evidence="6">
    <location>
        <begin position="212"/>
        <end position="247"/>
    </location>
</feature>
<proteinExistence type="predicted"/>
<dbReference type="PANTHER" id="PTHR23215">
    <property type="entry name" value="ZINC FINGER PROTEIN 207"/>
    <property type="match status" value="1"/>
</dbReference>
<evidence type="ECO:0000256" key="3">
    <source>
        <dbReference type="ARBA" id="ARBA00022771"/>
    </source>
</evidence>
<dbReference type="InterPro" id="IPR013087">
    <property type="entry name" value="Znf_C2H2_type"/>
</dbReference>
<evidence type="ECO:0000313" key="9">
    <source>
        <dbReference type="Proteomes" id="UP000238274"/>
    </source>
</evidence>
<evidence type="ECO:0000313" key="8">
    <source>
        <dbReference type="EMBL" id="POW03965.1"/>
    </source>
</evidence>
<dbReference type="PRINTS" id="PR01217">
    <property type="entry name" value="PRICHEXTENSN"/>
</dbReference>
<dbReference type="PROSITE" id="PS00028">
    <property type="entry name" value="ZINC_FINGER_C2H2_1"/>
    <property type="match status" value="1"/>
</dbReference>
<keyword evidence="3" id="KW-0863">Zinc-finger</keyword>
<protein>
    <recommendedName>
        <fullName evidence="7">C2H2-type domain-containing protein</fullName>
    </recommendedName>
</protein>
<dbReference type="Proteomes" id="UP000238274">
    <property type="component" value="Unassembled WGS sequence"/>
</dbReference>